<dbReference type="Gene3D" id="3.60.10.10">
    <property type="entry name" value="Endonuclease/exonuclease/phosphatase"/>
    <property type="match status" value="1"/>
</dbReference>
<proteinExistence type="predicted"/>
<dbReference type="SUPFAM" id="SSF56219">
    <property type="entry name" value="DNase I-like"/>
    <property type="match status" value="1"/>
</dbReference>
<evidence type="ECO:0000259" key="1">
    <source>
        <dbReference type="Pfam" id="PF03372"/>
    </source>
</evidence>
<organism evidence="2 3">
    <name type="scientific">Paramuricea clavata</name>
    <name type="common">Red gorgonian</name>
    <name type="synonym">Violescent sea-whip</name>
    <dbReference type="NCBI Taxonomy" id="317549"/>
    <lineage>
        <taxon>Eukaryota</taxon>
        <taxon>Metazoa</taxon>
        <taxon>Cnidaria</taxon>
        <taxon>Anthozoa</taxon>
        <taxon>Octocorallia</taxon>
        <taxon>Malacalcyonacea</taxon>
        <taxon>Plexauridae</taxon>
        <taxon>Paramuricea</taxon>
    </lineage>
</organism>
<sequence length="585" mass="67386">MSSSQNTLLDHSEVNNGETIILCDSNGRHINPNLLCPGSRTSYIRCPTLNDASKTIEQTTFTNPKTFLLHYGTNDLESNQSDEEIIGHLKSTVTTISSKHPESKVILSTLLPRKDNLNERTKNINHSLEETFSASKIYVFEHDNIKIEDLRDKKHLNTIGVKRFALNLKRAYFGHSPPNTDKTRKSHNHPTKPRWQSNQRINQQTNTTLPPFHQNHTTNHQHPNKLHTINNRYTPFFYNRMPFNQHPPHKSTSQTAGNRMTKHQEEKLPQEMVQLIKVLHTSTWNIHGLSHNVLGDKTKIKDFTDNIMKTDFMFLTETWSDKEISIPDFKAFVSDPTTPRTDRPSRMSGGVTLLVKLKYEKYVSIEEKSKNYIWCKVSKDLFNNNRDLFLCGAYIPPEKSSYFDQEIFDELENDVINFLSKGNTILLGDFNGRASTLNDFVSKDGNNYTNDLSDDSLQPKNRLNFDNTKNNHGLQLINICKNTDMRILNGRTKGDSLGRPTFHGNNGISTVDIICDQETFQNVNYFVVKPPTYLSDHSQIVTWIDIEKTLLDSEKNWSKPEQTLYINYHFNLIGLKTQKEISDKL</sequence>
<accession>A0A6S7JPG0</accession>
<dbReference type="Proteomes" id="UP001152795">
    <property type="component" value="Unassembled WGS sequence"/>
</dbReference>
<dbReference type="AlphaFoldDB" id="A0A6S7JPG0"/>
<evidence type="ECO:0000313" key="3">
    <source>
        <dbReference type="Proteomes" id="UP001152795"/>
    </source>
</evidence>
<dbReference type="SUPFAM" id="SSF52266">
    <property type="entry name" value="SGNH hydrolase"/>
    <property type="match status" value="1"/>
</dbReference>
<feature type="domain" description="Endonuclease/exonuclease/phosphatase" evidence="1">
    <location>
        <begin position="283"/>
        <end position="434"/>
    </location>
</feature>
<dbReference type="InterPro" id="IPR036691">
    <property type="entry name" value="Endo/exonu/phosph_ase_sf"/>
</dbReference>
<dbReference type="EMBL" id="CACRXK020017313">
    <property type="protein sequence ID" value="CAB4031040.1"/>
    <property type="molecule type" value="Genomic_DNA"/>
</dbReference>
<dbReference type="Pfam" id="PF03372">
    <property type="entry name" value="Exo_endo_phos"/>
    <property type="match status" value="1"/>
</dbReference>
<name>A0A6S7JPG0_PARCT</name>
<dbReference type="OrthoDB" id="8906575at2759"/>
<evidence type="ECO:0000313" key="2">
    <source>
        <dbReference type="EMBL" id="CAB4031040.1"/>
    </source>
</evidence>
<keyword evidence="3" id="KW-1185">Reference proteome</keyword>
<gene>
    <name evidence="2" type="ORF">PACLA_8A013925</name>
</gene>
<dbReference type="InterPro" id="IPR005135">
    <property type="entry name" value="Endo/exonuclease/phosphatase"/>
</dbReference>
<comment type="caution">
    <text evidence="2">The sequence shown here is derived from an EMBL/GenBank/DDBJ whole genome shotgun (WGS) entry which is preliminary data.</text>
</comment>
<dbReference type="InterPro" id="IPR036514">
    <property type="entry name" value="SGNH_hydro_sf"/>
</dbReference>
<dbReference type="GO" id="GO:0003824">
    <property type="term" value="F:catalytic activity"/>
    <property type="evidence" value="ECO:0007669"/>
    <property type="project" value="InterPro"/>
</dbReference>
<reference evidence="2" key="1">
    <citation type="submission" date="2020-04" db="EMBL/GenBank/DDBJ databases">
        <authorList>
            <person name="Alioto T."/>
            <person name="Alioto T."/>
            <person name="Gomez Garrido J."/>
        </authorList>
    </citation>
    <scope>NUCLEOTIDE SEQUENCE</scope>
    <source>
        <strain evidence="2">A484AB</strain>
    </source>
</reference>
<protein>
    <recommendedName>
        <fullName evidence="1">Endonuclease/exonuclease/phosphatase domain-containing protein</fullName>
    </recommendedName>
</protein>
<dbReference type="Gene3D" id="3.40.50.1110">
    <property type="entry name" value="SGNH hydrolase"/>
    <property type="match status" value="1"/>
</dbReference>